<dbReference type="InterPro" id="IPR018356">
    <property type="entry name" value="Tscrpt_reg_HTH_DeoR_CS"/>
</dbReference>
<evidence type="ECO:0000256" key="3">
    <source>
        <dbReference type="ARBA" id="ARBA00023125"/>
    </source>
</evidence>
<dbReference type="EMBL" id="JABFCX010000002">
    <property type="protein sequence ID" value="NNU16216.1"/>
    <property type="molecule type" value="Genomic_DNA"/>
</dbReference>
<evidence type="ECO:0000259" key="5">
    <source>
        <dbReference type="PROSITE" id="PS51000"/>
    </source>
</evidence>
<gene>
    <name evidence="6" type="ORF">HK107_07770</name>
</gene>
<dbReference type="InterPro" id="IPR036390">
    <property type="entry name" value="WH_DNA-bd_sf"/>
</dbReference>
<dbReference type="PROSITE" id="PS00894">
    <property type="entry name" value="HTH_DEOR_1"/>
    <property type="match status" value="1"/>
</dbReference>
<dbReference type="PANTHER" id="PTHR30363">
    <property type="entry name" value="HTH-TYPE TRANSCRIPTIONAL REGULATOR SRLR-RELATED"/>
    <property type="match status" value="1"/>
</dbReference>
<dbReference type="SUPFAM" id="SSF46785">
    <property type="entry name" value="Winged helix' DNA-binding domain"/>
    <property type="match status" value="1"/>
</dbReference>
<evidence type="ECO:0000313" key="6">
    <source>
        <dbReference type="EMBL" id="NNU16216.1"/>
    </source>
</evidence>
<dbReference type="Gene3D" id="1.10.10.10">
    <property type="entry name" value="Winged helix-like DNA-binding domain superfamily/Winged helix DNA-binding domain"/>
    <property type="match status" value="1"/>
</dbReference>
<dbReference type="Pfam" id="PF00455">
    <property type="entry name" value="DeoRC"/>
    <property type="match status" value="1"/>
</dbReference>
<protein>
    <submittedName>
        <fullName evidence="6">DeoR family transcriptional regulator</fullName>
    </submittedName>
</protein>
<dbReference type="InterPro" id="IPR014036">
    <property type="entry name" value="DeoR-like_C"/>
</dbReference>
<proteinExistence type="predicted"/>
<keyword evidence="4" id="KW-0804">Transcription</keyword>
<evidence type="ECO:0000256" key="1">
    <source>
        <dbReference type="ARBA" id="ARBA00022491"/>
    </source>
</evidence>
<keyword evidence="7" id="KW-1185">Reference proteome</keyword>
<name>A0A7Y3RLC5_9PROT</name>
<dbReference type="Proteomes" id="UP000536835">
    <property type="component" value="Unassembled WGS sequence"/>
</dbReference>
<dbReference type="PRINTS" id="PR00037">
    <property type="entry name" value="HTHLACR"/>
</dbReference>
<dbReference type="PANTHER" id="PTHR30363:SF4">
    <property type="entry name" value="GLYCEROL-3-PHOSPHATE REGULON REPRESSOR"/>
    <property type="match status" value="1"/>
</dbReference>
<dbReference type="InterPro" id="IPR037171">
    <property type="entry name" value="NagB/RpiA_transferase-like"/>
</dbReference>
<dbReference type="InterPro" id="IPR001034">
    <property type="entry name" value="DeoR_HTH"/>
</dbReference>
<keyword evidence="2" id="KW-0805">Transcription regulation</keyword>
<sequence>MTTDQDTDLQLSDRQSAIKQLVEKTGFATVAELASLYSVTTQTIRRDVNALCDAGHLARFHGGVGLPSSIENEDYTDRRASFSDAKEKIGALVAEIVPNRASLFLNIGTTTEAVAAALQDHRQLSVVTNSLHVAGTLSDQDGFEVMVAGGRVRTGDGGIVGEAAIEFLQGFRLDFGIIGISGIDRDGALLDFDYREVRAAQAIIENARQVILVADHNKFGRAAMAKVGGLDLVDILVTDCPPPDEFLPALREAGVRVVHP</sequence>
<evidence type="ECO:0000256" key="4">
    <source>
        <dbReference type="ARBA" id="ARBA00023163"/>
    </source>
</evidence>
<dbReference type="Gene3D" id="3.30.750.70">
    <property type="entry name" value="4-hydroxybutyrate coenzyme like domains"/>
    <property type="match status" value="1"/>
</dbReference>
<keyword evidence="1" id="KW-0678">Repressor</keyword>
<reference evidence="6 7" key="1">
    <citation type="submission" date="2020-05" db="EMBL/GenBank/DDBJ databases">
        <title>Parvularcula mediterraneae sp. nov., isolated from polypropylene straw from shallow seawater of the seashore of Laganas in Zakynthos island, Greece.</title>
        <authorList>
            <person name="Szabo I."/>
            <person name="Al-Omari J."/>
            <person name="Rado J."/>
            <person name="Szerdahelyi G.S."/>
        </authorList>
    </citation>
    <scope>NUCLEOTIDE SEQUENCE [LARGE SCALE GENOMIC DNA]</scope>
    <source>
        <strain evidence="6 7">ZS-1/3</strain>
    </source>
</reference>
<dbReference type="InterPro" id="IPR036388">
    <property type="entry name" value="WH-like_DNA-bd_sf"/>
</dbReference>
<dbReference type="RefSeq" id="WP_173198269.1">
    <property type="nucleotide sequence ID" value="NZ_JABFCX010000002.1"/>
</dbReference>
<feature type="domain" description="HTH deoR-type" evidence="5">
    <location>
        <begin position="11"/>
        <end position="66"/>
    </location>
</feature>
<comment type="caution">
    <text evidence="6">The sequence shown here is derived from an EMBL/GenBank/DDBJ whole genome shotgun (WGS) entry which is preliminary data.</text>
</comment>
<dbReference type="AlphaFoldDB" id="A0A7Y3RLC5"/>
<dbReference type="PROSITE" id="PS51000">
    <property type="entry name" value="HTH_DEOR_2"/>
    <property type="match status" value="1"/>
</dbReference>
<organism evidence="6 7">
    <name type="scientific">Parvularcula mediterranea</name>
    <dbReference type="NCBI Taxonomy" id="2732508"/>
    <lineage>
        <taxon>Bacteria</taxon>
        <taxon>Pseudomonadati</taxon>
        <taxon>Pseudomonadota</taxon>
        <taxon>Alphaproteobacteria</taxon>
        <taxon>Parvularculales</taxon>
        <taxon>Parvularculaceae</taxon>
        <taxon>Parvularcula</taxon>
    </lineage>
</organism>
<dbReference type="SUPFAM" id="SSF100950">
    <property type="entry name" value="NagB/RpiA/CoA transferase-like"/>
    <property type="match status" value="1"/>
</dbReference>
<evidence type="ECO:0000313" key="7">
    <source>
        <dbReference type="Proteomes" id="UP000536835"/>
    </source>
</evidence>
<dbReference type="GO" id="GO:0003700">
    <property type="term" value="F:DNA-binding transcription factor activity"/>
    <property type="evidence" value="ECO:0007669"/>
    <property type="project" value="InterPro"/>
</dbReference>
<dbReference type="GO" id="GO:0003677">
    <property type="term" value="F:DNA binding"/>
    <property type="evidence" value="ECO:0007669"/>
    <property type="project" value="UniProtKB-KW"/>
</dbReference>
<dbReference type="InterPro" id="IPR050313">
    <property type="entry name" value="Carb_Metab_HTH_regulators"/>
</dbReference>
<dbReference type="SMART" id="SM01134">
    <property type="entry name" value="DeoRC"/>
    <property type="match status" value="1"/>
</dbReference>
<dbReference type="Pfam" id="PF08220">
    <property type="entry name" value="HTH_DeoR"/>
    <property type="match status" value="1"/>
</dbReference>
<accession>A0A7Y3RLC5</accession>
<keyword evidence="3" id="KW-0238">DNA-binding</keyword>
<evidence type="ECO:0000256" key="2">
    <source>
        <dbReference type="ARBA" id="ARBA00023015"/>
    </source>
</evidence>
<dbReference type="SMART" id="SM00420">
    <property type="entry name" value="HTH_DEOR"/>
    <property type="match status" value="1"/>
</dbReference>